<feature type="compositionally biased region" description="Basic residues" evidence="1">
    <location>
        <begin position="52"/>
        <end position="62"/>
    </location>
</feature>
<reference evidence="2 3" key="1">
    <citation type="submission" date="2015-12" db="EMBL/GenBank/DDBJ databases">
        <title>The genome of Folsomia candida.</title>
        <authorList>
            <person name="Faddeeva A."/>
            <person name="Derks M.F."/>
            <person name="Anvar Y."/>
            <person name="Smit S."/>
            <person name="Van Straalen N."/>
            <person name="Roelofs D."/>
        </authorList>
    </citation>
    <scope>NUCLEOTIDE SEQUENCE [LARGE SCALE GENOMIC DNA]</scope>
    <source>
        <strain evidence="2 3">VU population</strain>
        <tissue evidence="2">Whole body</tissue>
    </source>
</reference>
<evidence type="ECO:0000313" key="3">
    <source>
        <dbReference type="Proteomes" id="UP000198287"/>
    </source>
</evidence>
<evidence type="ECO:0000256" key="1">
    <source>
        <dbReference type="SAM" id="MobiDB-lite"/>
    </source>
</evidence>
<name>A0A226EVL1_FOLCA</name>
<feature type="region of interest" description="Disordered" evidence="1">
    <location>
        <begin position="52"/>
        <end position="100"/>
    </location>
</feature>
<dbReference type="EMBL" id="LNIX01000001">
    <property type="protein sequence ID" value="OXA61665.1"/>
    <property type="molecule type" value="Genomic_DNA"/>
</dbReference>
<evidence type="ECO:0000313" key="2">
    <source>
        <dbReference type="EMBL" id="OXA61665.1"/>
    </source>
</evidence>
<dbReference type="Proteomes" id="UP000198287">
    <property type="component" value="Unassembled WGS sequence"/>
</dbReference>
<accession>A0A226EVL1</accession>
<protein>
    <submittedName>
        <fullName evidence="2">Uncharacterized protein</fullName>
    </submittedName>
</protein>
<sequence length="331" mass="37235">MRSSVTVVGRSNWVSTILMSIAYLIVVSENLGISQSVANSLVKREPEKGWFRYRRSAPKKPHSAAPSKISSASAPSPPGHPILSSEPDSPIQIGGNTDEEKQRLVNEETLRIIRTEVLYLLNREKPPKHLHLNWQLLQRAKEAFIKVCPQVEVPKFFVNSLFRLFRYLYIHSKDANPYNHFFEEGPQSVRIADALDSLDAPVTDPATNSSTGNGSTPAVTQHIYCQCSDKLNVVNLNYTKNVSNPNELFNLTHDEFTLPSDHTFSLIPVSEKFNGSYHDFPVEEKNTHFTVIFRRKKRLVRSHPAEAGLSYCLEDPVDPVHGLGTEVSDQC</sequence>
<dbReference type="AlphaFoldDB" id="A0A226EVL1"/>
<gene>
    <name evidence="2" type="ORF">Fcan01_03649</name>
</gene>
<feature type="compositionally biased region" description="Low complexity" evidence="1">
    <location>
        <begin position="63"/>
        <end position="74"/>
    </location>
</feature>
<proteinExistence type="predicted"/>
<comment type="caution">
    <text evidence="2">The sequence shown here is derived from an EMBL/GenBank/DDBJ whole genome shotgun (WGS) entry which is preliminary data.</text>
</comment>
<organism evidence="2 3">
    <name type="scientific">Folsomia candida</name>
    <name type="common">Springtail</name>
    <dbReference type="NCBI Taxonomy" id="158441"/>
    <lineage>
        <taxon>Eukaryota</taxon>
        <taxon>Metazoa</taxon>
        <taxon>Ecdysozoa</taxon>
        <taxon>Arthropoda</taxon>
        <taxon>Hexapoda</taxon>
        <taxon>Collembola</taxon>
        <taxon>Entomobryomorpha</taxon>
        <taxon>Isotomoidea</taxon>
        <taxon>Isotomidae</taxon>
        <taxon>Proisotominae</taxon>
        <taxon>Folsomia</taxon>
    </lineage>
</organism>
<keyword evidence="3" id="KW-1185">Reference proteome</keyword>